<dbReference type="Proteomes" id="UP000309450">
    <property type="component" value="Unassembled WGS sequence"/>
</dbReference>
<keyword evidence="2" id="KW-1185">Reference proteome</keyword>
<accession>A0A4S3MSD2</accession>
<dbReference type="EMBL" id="SSND01000001">
    <property type="protein sequence ID" value="THD84755.1"/>
    <property type="molecule type" value="Genomic_DNA"/>
</dbReference>
<comment type="caution">
    <text evidence="1">The sequence shown here is derived from an EMBL/GenBank/DDBJ whole genome shotgun (WGS) entry which is preliminary data.</text>
</comment>
<reference evidence="1 2" key="1">
    <citation type="submission" date="2019-04" db="EMBL/GenBank/DDBJ databases">
        <title>Draft genome sequence of Gemmobacter aestuarii sp. nov.</title>
        <authorList>
            <person name="Hameed A."/>
            <person name="Lin S.-Y."/>
            <person name="Shahina M."/>
            <person name="Lai W.-A."/>
            <person name="Young C.-C."/>
        </authorList>
    </citation>
    <scope>NUCLEOTIDE SEQUENCE [LARGE SCALE GENOMIC DNA]</scope>
    <source>
        <strain evidence="1 2">CC-PW-75</strain>
    </source>
</reference>
<proteinExistence type="predicted"/>
<sequence length="121" mass="12529">MNHEAITMLARSIETGAADQPEFVQSVMAGLQAVFPDAGVDAATLTSAEAALALAERAFPAWRIELHGQAVSQAGSWACTIREGGTRDDDEVIGIGRGATIPLALVAAMLLAAARHAQGYV</sequence>
<gene>
    <name evidence="1" type="ORF">E7811_03225</name>
</gene>
<name>A0A4S3MSD2_9RHOB</name>
<evidence type="ECO:0000313" key="1">
    <source>
        <dbReference type="EMBL" id="THD84755.1"/>
    </source>
</evidence>
<protein>
    <submittedName>
        <fullName evidence="1">Uncharacterized protein</fullName>
    </submittedName>
</protein>
<dbReference type="RefSeq" id="WP_136393135.1">
    <property type="nucleotide sequence ID" value="NZ_SSND01000001.1"/>
</dbReference>
<dbReference type="AlphaFoldDB" id="A0A4S3MSD2"/>
<evidence type="ECO:0000313" key="2">
    <source>
        <dbReference type="Proteomes" id="UP000309450"/>
    </source>
</evidence>
<organism evidence="1 2">
    <name type="scientific">Aliigemmobacter aestuarii</name>
    <dbReference type="NCBI Taxonomy" id="1445661"/>
    <lineage>
        <taxon>Bacteria</taxon>
        <taxon>Pseudomonadati</taxon>
        <taxon>Pseudomonadota</taxon>
        <taxon>Alphaproteobacteria</taxon>
        <taxon>Rhodobacterales</taxon>
        <taxon>Paracoccaceae</taxon>
        <taxon>Aliigemmobacter</taxon>
    </lineage>
</organism>
<dbReference type="OrthoDB" id="7857658at2"/>